<dbReference type="KEGG" id="rca:Rcas_0151"/>
<dbReference type="FunFam" id="3.40.50.720:FF:000084">
    <property type="entry name" value="Short-chain dehydrogenase reductase"/>
    <property type="match status" value="1"/>
</dbReference>
<dbReference type="OrthoDB" id="153550at2"/>
<dbReference type="PRINTS" id="PR00080">
    <property type="entry name" value="SDRFAMILY"/>
</dbReference>
<dbReference type="PANTHER" id="PTHR43639:SF1">
    <property type="entry name" value="SHORT-CHAIN DEHYDROGENASE_REDUCTASE FAMILY PROTEIN"/>
    <property type="match status" value="1"/>
</dbReference>
<keyword evidence="5" id="KW-1185">Reference proteome</keyword>
<dbReference type="InterPro" id="IPR020904">
    <property type="entry name" value="Sc_DH/Rdtase_CS"/>
</dbReference>
<dbReference type="PANTHER" id="PTHR43639">
    <property type="entry name" value="OXIDOREDUCTASE, SHORT-CHAIN DEHYDROGENASE/REDUCTASE FAMILY (AFU_ORTHOLOGUE AFUA_5G02870)"/>
    <property type="match status" value="1"/>
</dbReference>
<name>A7NFQ7_ROSCS</name>
<dbReference type="InterPro" id="IPR036291">
    <property type="entry name" value="NAD(P)-bd_dom_sf"/>
</dbReference>
<dbReference type="PROSITE" id="PS00061">
    <property type="entry name" value="ADH_SHORT"/>
    <property type="match status" value="1"/>
</dbReference>
<organism evidence="4 5">
    <name type="scientific">Roseiflexus castenholzii (strain DSM 13941 / HLO8)</name>
    <dbReference type="NCBI Taxonomy" id="383372"/>
    <lineage>
        <taxon>Bacteria</taxon>
        <taxon>Bacillati</taxon>
        <taxon>Chloroflexota</taxon>
        <taxon>Chloroflexia</taxon>
        <taxon>Chloroflexales</taxon>
        <taxon>Roseiflexineae</taxon>
        <taxon>Roseiflexaceae</taxon>
        <taxon>Roseiflexus</taxon>
    </lineage>
</organism>
<dbReference type="EMBL" id="CP000804">
    <property type="protein sequence ID" value="ABU56286.1"/>
    <property type="molecule type" value="Genomic_DNA"/>
</dbReference>
<dbReference type="GO" id="GO:0016491">
    <property type="term" value="F:oxidoreductase activity"/>
    <property type="evidence" value="ECO:0007669"/>
    <property type="project" value="UniProtKB-KW"/>
</dbReference>
<dbReference type="Proteomes" id="UP000000263">
    <property type="component" value="Chromosome"/>
</dbReference>
<dbReference type="eggNOG" id="COG1028">
    <property type="taxonomic scope" value="Bacteria"/>
</dbReference>
<feature type="domain" description="Ketoreductase" evidence="3">
    <location>
        <begin position="8"/>
        <end position="189"/>
    </location>
</feature>
<dbReference type="PRINTS" id="PR00081">
    <property type="entry name" value="GDHRDH"/>
</dbReference>
<dbReference type="RefSeq" id="WP_011997691.1">
    <property type="nucleotide sequence ID" value="NC_009767.1"/>
</dbReference>
<evidence type="ECO:0000256" key="2">
    <source>
        <dbReference type="ARBA" id="ARBA00023002"/>
    </source>
</evidence>
<reference evidence="4 5" key="1">
    <citation type="submission" date="2007-08" db="EMBL/GenBank/DDBJ databases">
        <title>Complete sequence of Roseiflexus castenholzii DSM 13941.</title>
        <authorList>
            <consortium name="US DOE Joint Genome Institute"/>
            <person name="Copeland A."/>
            <person name="Lucas S."/>
            <person name="Lapidus A."/>
            <person name="Barry K."/>
            <person name="Glavina del Rio T."/>
            <person name="Dalin E."/>
            <person name="Tice H."/>
            <person name="Pitluck S."/>
            <person name="Thompson L.S."/>
            <person name="Brettin T."/>
            <person name="Bruce D."/>
            <person name="Detter J.C."/>
            <person name="Han C."/>
            <person name="Tapia R."/>
            <person name="Schmutz J."/>
            <person name="Larimer F."/>
            <person name="Land M."/>
            <person name="Hauser L."/>
            <person name="Kyrpides N."/>
            <person name="Mikhailova N."/>
            <person name="Bryant D.A."/>
            <person name="Hanada S."/>
            <person name="Tsukatani Y."/>
            <person name="Richardson P."/>
        </authorList>
    </citation>
    <scope>NUCLEOTIDE SEQUENCE [LARGE SCALE GENOMIC DNA]</scope>
    <source>
        <strain evidence="5">DSM 13941 / HLO8</strain>
    </source>
</reference>
<gene>
    <name evidence="4" type="ordered locus">Rcas_0151</name>
</gene>
<evidence type="ECO:0000313" key="5">
    <source>
        <dbReference type="Proteomes" id="UP000000263"/>
    </source>
</evidence>
<evidence type="ECO:0000256" key="1">
    <source>
        <dbReference type="ARBA" id="ARBA00006484"/>
    </source>
</evidence>
<dbReference type="InterPro" id="IPR002347">
    <property type="entry name" value="SDR_fam"/>
</dbReference>
<proteinExistence type="inferred from homology"/>
<evidence type="ECO:0000313" key="4">
    <source>
        <dbReference type="EMBL" id="ABU56286.1"/>
    </source>
</evidence>
<keyword evidence="2" id="KW-0560">Oxidoreductase</keyword>
<dbReference type="SUPFAM" id="SSF51735">
    <property type="entry name" value="NAD(P)-binding Rossmann-fold domains"/>
    <property type="match status" value="1"/>
</dbReference>
<dbReference type="AlphaFoldDB" id="A7NFQ7"/>
<evidence type="ECO:0000259" key="3">
    <source>
        <dbReference type="SMART" id="SM00822"/>
    </source>
</evidence>
<comment type="similarity">
    <text evidence="1">Belongs to the short-chain dehydrogenases/reductases (SDR) family.</text>
</comment>
<dbReference type="SMART" id="SM00822">
    <property type="entry name" value="PKS_KR"/>
    <property type="match status" value="1"/>
</dbReference>
<protein>
    <submittedName>
        <fullName evidence="4">Short-chain dehydrogenase/reductase SDR</fullName>
    </submittedName>
</protein>
<dbReference type="STRING" id="383372.Rcas_0151"/>
<dbReference type="Gene3D" id="3.40.50.720">
    <property type="entry name" value="NAD(P)-binding Rossmann-like Domain"/>
    <property type="match status" value="1"/>
</dbReference>
<dbReference type="InterPro" id="IPR057326">
    <property type="entry name" value="KR_dom"/>
</dbReference>
<dbReference type="Pfam" id="PF13561">
    <property type="entry name" value="adh_short_C2"/>
    <property type="match status" value="1"/>
</dbReference>
<dbReference type="HOGENOM" id="CLU_010194_1_3_0"/>
<sequence length="248" mass="25662">MDLGLRDRIALVTGASSGIGAATARLLAEEGADVVIAFGHDEAGARRTMAAVEAAGRRAWLCRFDIADAAAVQTAIRTVSAQTRGFDVLVLCAGYNAVTPFPNIAPEEWNTVVGINLNGAFYTLHAAIPFLRDGAAVVTVASVAAATGAPHHAHYAAAKAGLVNLTKSAARALAPRVRVNCVAPGIALTPMGRDTVANLAPDYAQTKLALQRYAEPDEIARCIVFLASPAASFVTGATLDVNGGRDMR</sequence>
<accession>A7NFQ7</accession>